<evidence type="ECO:0000313" key="3">
    <source>
        <dbReference type="Proteomes" id="UP000193642"/>
    </source>
</evidence>
<accession>A0A1Y2CNN1</accession>
<keyword evidence="3" id="KW-1185">Reference proteome</keyword>
<gene>
    <name evidence="2" type="ORF">BCR33DRAFT_714316</name>
</gene>
<dbReference type="GO" id="GO:0016301">
    <property type="term" value="F:kinase activity"/>
    <property type="evidence" value="ECO:0007669"/>
    <property type="project" value="UniProtKB-KW"/>
</dbReference>
<keyword evidence="2" id="KW-0808">Transferase</keyword>
<dbReference type="SUPFAM" id="SSF56112">
    <property type="entry name" value="Protein kinase-like (PK-like)"/>
    <property type="match status" value="1"/>
</dbReference>
<dbReference type="Gene3D" id="3.30.200.20">
    <property type="entry name" value="Phosphorylase Kinase, domain 1"/>
    <property type="match status" value="1"/>
</dbReference>
<dbReference type="InterPro" id="IPR052898">
    <property type="entry name" value="ACAD10-like"/>
</dbReference>
<dbReference type="STRING" id="329046.A0A1Y2CNN1"/>
<dbReference type="InterPro" id="IPR041726">
    <property type="entry name" value="ACAD10_11_N"/>
</dbReference>
<dbReference type="Proteomes" id="UP000193642">
    <property type="component" value="Unassembled WGS sequence"/>
</dbReference>
<evidence type="ECO:0000313" key="2">
    <source>
        <dbReference type="EMBL" id="ORY48556.1"/>
    </source>
</evidence>
<reference evidence="2 3" key="1">
    <citation type="submission" date="2016-07" db="EMBL/GenBank/DDBJ databases">
        <title>Pervasive Adenine N6-methylation of Active Genes in Fungi.</title>
        <authorList>
            <consortium name="DOE Joint Genome Institute"/>
            <person name="Mondo S.J."/>
            <person name="Dannebaum R.O."/>
            <person name="Kuo R.C."/>
            <person name="Labutti K."/>
            <person name="Haridas S."/>
            <person name="Kuo A."/>
            <person name="Salamov A."/>
            <person name="Ahrendt S.R."/>
            <person name="Lipzen A."/>
            <person name="Sullivan W."/>
            <person name="Andreopoulos W.B."/>
            <person name="Clum A."/>
            <person name="Lindquist E."/>
            <person name="Daum C."/>
            <person name="Ramamoorthy G.K."/>
            <person name="Gryganskyi A."/>
            <person name="Culley D."/>
            <person name="Magnuson J.K."/>
            <person name="James T.Y."/>
            <person name="O'Malley M.A."/>
            <person name="Stajich J.E."/>
            <person name="Spatafora J.W."/>
            <person name="Visel A."/>
            <person name="Grigoriev I.V."/>
        </authorList>
    </citation>
    <scope>NUCLEOTIDE SEQUENCE [LARGE SCALE GENOMIC DNA]</scope>
    <source>
        <strain evidence="2 3">JEL800</strain>
    </source>
</reference>
<protein>
    <submittedName>
        <fullName evidence="2">Kinase-like protein</fullName>
    </submittedName>
</protein>
<dbReference type="EMBL" id="MCGO01000011">
    <property type="protein sequence ID" value="ORY48556.1"/>
    <property type="molecule type" value="Genomic_DNA"/>
</dbReference>
<dbReference type="PANTHER" id="PTHR47829:SF1">
    <property type="entry name" value="HAD FAMILY PHOSPHATASE"/>
    <property type="match status" value="1"/>
</dbReference>
<comment type="caution">
    <text evidence="2">The sequence shown here is derived from an EMBL/GenBank/DDBJ whole genome shotgun (WGS) entry which is preliminary data.</text>
</comment>
<dbReference type="InterPro" id="IPR011009">
    <property type="entry name" value="Kinase-like_dom_sf"/>
</dbReference>
<dbReference type="InterPro" id="IPR002575">
    <property type="entry name" value="Aminoglycoside_PTrfase"/>
</dbReference>
<feature type="domain" description="Aminoglycoside phosphotransferase" evidence="1">
    <location>
        <begin position="45"/>
        <end position="274"/>
    </location>
</feature>
<dbReference type="Gene3D" id="3.90.1200.10">
    <property type="match status" value="1"/>
</dbReference>
<evidence type="ECO:0000259" key="1">
    <source>
        <dbReference type="Pfam" id="PF01636"/>
    </source>
</evidence>
<dbReference type="Pfam" id="PF01636">
    <property type="entry name" value="APH"/>
    <property type="match status" value="1"/>
</dbReference>
<dbReference type="AlphaFoldDB" id="A0A1Y2CNN1"/>
<dbReference type="OrthoDB" id="191037at2759"/>
<sequence>MSKPETTGTTSVRAGMEIDGTRLAEYLATQFKSTTGLQFKPPLQIKQFQFGQSNPTYFITDANNNRFVLRKKPPGQLLSKTAHAVEREYRVISALYTKSDVPVPRVYVLCEDNAVVGTPFYVMQFLQGRIFEDNALPQLEQRDRESCLMALIQTLAKLHKTSIKDLNLETFSHNPTNFYSRQINTLSAISQSQHSSNPDKVAAIPRLNEMLAWFKRNMVPEEPVTIVHGDYKLDNVVYAPTENRVIGILDWELSTLGHPLSDLANCLLSWYTPAEFHGKLPGVSVFGKGVARPLSVPEVDVLLREYCKSVGRAYPIPRWEFCIAFSFFRLLVIIQGVTARAARKQASSANATVADNKMMEYCAGLVLQYVDKGDLDAAKL</sequence>
<keyword evidence="2" id="KW-0418">Kinase</keyword>
<organism evidence="2 3">
    <name type="scientific">Rhizoclosmatium globosum</name>
    <dbReference type="NCBI Taxonomy" id="329046"/>
    <lineage>
        <taxon>Eukaryota</taxon>
        <taxon>Fungi</taxon>
        <taxon>Fungi incertae sedis</taxon>
        <taxon>Chytridiomycota</taxon>
        <taxon>Chytridiomycota incertae sedis</taxon>
        <taxon>Chytridiomycetes</taxon>
        <taxon>Chytridiales</taxon>
        <taxon>Chytriomycetaceae</taxon>
        <taxon>Rhizoclosmatium</taxon>
    </lineage>
</organism>
<name>A0A1Y2CNN1_9FUNG</name>
<dbReference type="PANTHER" id="PTHR47829">
    <property type="entry name" value="HYDROLASE, PUTATIVE (AFU_ORTHOLOGUE AFUA_1G12880)-RELATED"/>
    <property type="match status" value="1"/>
</dbReference>
<dbReference type="CDD" id="cd05154">
    <property type="entry name" value="ACAD10_11_N-like"/>
    <property type="match status" value="1"/>
</dbReference>
<proteinExistence type="predicted"/>